<dbReference type="PROSITE" id="PS51257">
    <property type="entry name" value="PROKAR_LIPOPROTEIN"/>
    <property type="match status" value="1"/>
</dbReference>
<dbReference type="EMBL" id="CP066065">
    <property type="protein sequence ID" value="QQC44212.1"/>
    <property type="molecule type" value="Genomic_DNA"/>
</dbReference>
<feature type="region of interest" description="Disordered" evidence="1">
    <location>
        <begin position="26"/>
        <end position="49"/>
    </location>
</feature>
<name>A0AAP9Y7X9_9ACTO</name>
<gene>
    <name evidence="3" type="ORF">I6H42_01995</name>
</gene>
<dbReference type="AlphaFoldDB" id="A0AAP9Y7X9"/>
<proteinExistence type="predicted"/>
<evidence type="ECO:0000313" key="4">
    <source>
        <dbReference type="Proteomes" id="UP000595220"/>
    </source>
</evidence>
<dbReference type="Proteomes" id="UP000595220">
    <property type="component" value="Chromosome"/>
</dbReference>
<dbReference type="KEGG" id="amy:ADJ76_04445"/>
<keyword evidence="4" id="KW-1185">Reference proteome</keyword>
<protein>
    <recommendedName>
        <fullName evidence="5">Lipoprotein</fullName>
    </recommendedName>
</protein>
<organism evidence="3 4">
    <name type="scientific">Schaalia meyeri</name>
    <dbReference type="NCBI Taxonomy" id="52773"/>
    <lineage>
        <taxon>Bacteria</taxon>
        <taxon>Bacillati</taxon>
        <taxon>Actinomycetota</taxon>
        <taxon>Actinomycetes</taxon>
        <taxon>Actinomycetales</taxon>
        <taxon>Actinomycetaceae</taxon>
        <taxon>Schaalia</taxon>
    </lineage>
</organism>
<accession>A0AAP9Y7X9</accession>
<feature type="chain" id="PRO_5042985238" description="Lipoprotein" evidence="2">
    <location>
        <begin position="26"/>
        <end position="157"/>
    </location>
</feature>
<evidence type="ECO:0000256" key="2">
    <source>
        <dbReference type="SAM" id="SignalP"/>
    </source>
</evidence>
<sequence>MKNRAHVRGLAVIAITLAAALSACGSTNSNTNSQKNNNPSASSSNAASNDPNLVFAQCMREKGFDVPDTGLTPDNLKDTSAGFNSALNECMSKVSGLTGDDDLTKDPGGREALVKGAQCLRDLGYDVKDPEPGKGVDIQDVPQDALNKCFGKPGGSK</sequence>
<evidence type="ECO:0000256" key="1">
    <source>
        <dbReference type="SAM" id="MobiDB-lite"/>
    </source>
</evidence>
<evidence type="ECO:0000313" key="3">
    <source>
        <dbReference type="EMBL" id="QQC44212.1"/>
    </source>
</evidence>
<dbReference type="RefSeq" id="WP_050694964.1">
    <property type="nucleotide sequence ID" value="NZ_CP012072.1"/>
</dbReference>
<evidence type="ECO:0008006" key="5">
    <source>
        <dbReference type="Google" id="ProtNLM"/>
    </source>
</evidence>
<keyword evidence="2" id="KW-0732">Signal</keyword>
<feature type="signal peptide" evidence="2">
    <location>
        <begin position="1"/>
        <end position="25"/>
    </location>
</feature>
<reference evidence="3 4" key="1">
    <citation type="submission" date="2020-12" db="EMBL/GenBank/DDBJ databases">
        <title>FDA dAtabase for Regulatory Grade micrObial Sequences (FDA-ARGOS): Supporting development and validation of Infectious Disease Dx tests.</title>
        <authorList>
            <person name="Sproer C."/>
            <person name="Gronow S."/>
            <person name="Severitt S."/>
            <person name="Schroder I."/>
            <person name="Tallon L."/>
            <person name="Sadzewicz L."/>
            <person name="Zhao X."/>
            <person name="Boylan J."/>
            <person name="Ott S."/>
            <person name="Bowen H."/>
            <person name="Vavikolanu K."/>
            <person name="Mehta A."/>
            <person name="Aluvathingal J."/>
            <person name="Nadendla S."/>
            <person name="Lowell S."/>
            <person name="Myers T."/>
            <person name="Yan Y."/>
            <person name="Sichtig H."/>
        </authorList>
    </citation>
    <scope>NUCLEOTIDE SEQUENCE [LARGE SCALE GENOMIC DNA]</scope>
    <source>
        <strain evidence="3 4">FDAARGOS_985</strain>
    </source>
</reference>